<gene>
    <name evidence="2" type="ORF">SAMN04487992_10768</name>
</gene>
<keyword evidence="1" id="KW-0732">Signal</keyword>
<evidence type="ECO:0008006" key="4">
    <source>
        <dbReference type="Google" id="ProtNLM"/>
    </source>
</evidence>
<dbReference type="eggNOG" id="ENOG5032UAD">
    <property type="taxonomic scope" value="Bacteria"/>
</dbReference>
<feature type="signal peptide" evidence="1">
    <location>
        <begin position="1"/>
        <end position="21"/>
    </location>
</feature>
<sequence length="187" mass="20867">MKKAIQLLGMFSIVLFVSCSGSDGVNGANGLNGENGEDGINAQVFEVDGVNFDYEANNNWFATRLTFNDFTNFEILESDAILVYRFDGEVDLSDGPANNWSLIPQNFFVNQGTIQYTFAHNFVDMDLFIDGNFDMTTLSDDFTQNQFFRIVILPGDFLSSKLDKSNMAAVLNAINVDEESITRISMK</sequence>
<organism evidence="2 3">
    <name type="scientific">Cellulophaga baltica</name>
    <dbReference type="NCBI Taxonomy" id="76594"/>
    <lineage>
        <taxon>Bacteria</taxon>
        <taxon>Pseudomonadati</taxon>
        <taxon>Bacteroidota</taxon>
        <taxon>Flavobacteriia</taxon>
        <taxon>Flavobacteriales</taxon>
        <taxon>Flavobacteriaceae</taxon>
        <taxon>Cellulophaga</taxon>
    </lineage>
</organism>
<keyword evidence="3" id="KW-1185">Reference proteome</keyword>
<evidence type="ECO:0000313" key="2">
    <source>
        <dbReference type="EMBL" id="SDF08127.1"/>
    </source>
</evidence>
<reference evidence="3" key="1">
    <citation type="submission" date="2016-10" db="EMBL/GenBank/DDBJ databases">
        <authorList>
            <person name="Varghese N."/>
            <person name="Submissions S."/>
        </authorList>
    </citation>
    <scope>NUCLEOTIDE SEQUENCE [LARGE SCALE GENOMIC DNA]</scope>
    <source>
        <strain evidence="3">DSM 24729</strain>
    </source>
</reference>
<accession>A0A1G7I5X8</accession>
<protein>
    <recommendedName>
        <fullName evidence="4">Collagen triple helix repeat-containing protein</fullName>
    </recommendedName>
</protein>
<dbReference type="RefSeq" id="WP_074538620.1">
    <property type="nucleotide sequence ID" value="NZ_FNBD01000007.1"/>
</dbReference>
<dbReference type="PROSITE" id="PS51257">
    <property type="entry name" value="PROKAR_LIPOPROTEIN"/>
    <property type="match status" value="1"/>
</dbReference>
<dbReference type="EMBL" id="FNBD01000007">
    <property type="protein sequence ID" value="SDF08127.1"/>
    <property type="molecule type" value="Genomic_DNA"/>
</dbReference>
<evidence type="ECO:0000313" key="3">
    <source>
        <dbReference type="Proteomes" id="UP000182114"/>
    </source>
</evidence>
<proteinExistence type="predicted"/>
<dbReference type="Proteomes" id="UP000182114">
    <property type="component" value="Unassembled WGS sequence"/>
</dbReference>
<evidence type="ECO:0000256" key="1">
    <source>
        <dbReference type="SAM" id="SignalP"/>
    </source>
</evidence>
<name>A0A1G7I5X8_9FLAO</name>
<feature type="chain" id="PRO_5010234282" description="Collagen triple helix repeat-containing protein" evidence="1">
    <location>
        <begin position="22"/>
        <end position="187"/>
    </location>
</feature>
<dbReference type="AlphaFoldDB" id="A0A1G7I5X8"/>